<dbReference type="Gene3D" id="3.30.565.10">
    <property type="entry name" value="Histidine kinase-like ATPase, C-terminal domain"/>
    <property type="match status" value="1"/>
</dbReference>
<dbReference type="EMBL" id="FMJD01000007">
    <property type="protein sequence ID" value="SCM75795.1"/>
    <property type="molecule type" value="Genomic_DNA"/>
</dbReference>
<evidence type="ECO:0000256" key="5">
    <source>
        <dbReference type="ARBA" id="ARBA00022777"/>
    </source>
</evidence>
<dbReference type="InterPro" id="IPR005467">
    <property type="entry name" value="His_kinase_dom"/>
</dbReference>
<dbReference type="InterPro" id="IPR036890">
    <property type="entry name" value="HATPase_C_sf"/>
</dbReference>
<feature type="transmembrane region" description="Helical" evidence="7">
    <location>
        <begin position="12"/>
        <end position="34"/>
    </location>
</feature>
<proteinExistence type="predicted"/>
<keyword evidence="6" id="KW-0175">Coiled coil</keyword>
<evidence type="ECO:0000256" key="2">
    <source>
        <dbReference type="ARBA" id="ARBA00012438"/>
    </source>
</evidence>
<dbReference type="Pfam" id="PF05227">
    <property type="entry name" value="CHASE3"/>
    <property type="match status" value="1"/>
</dbReference>
<dbReference type="RefSeq" id="WP_288196131.1">
    <property type="nucleotide sequence ID" value="NZ_LT608334.1"/>
</dbReference>
<feature type="domain" description="Histidine kinase" evidence="8">
    <location>
        <begin position="257"/>
        <end position="493"/>
    </location>
</feature>
<evidence type="ECO:0000313" key="9">
    <source>
        <dbReference type="EMBL" id="SCM75795.1"/>
    </source>
</evidence>
<feature type="coiled-coil region" evidence="6">
    <location>
        <begin position="212"/>
        <end position="250"/>
    </location>
</feature>
<evidence type="ECO:0000256" key="3">
    <source>
        <dbReference type="ARBA" id="ARBA00022553"/>
    </source>
</evidence>
<protein>
    <recommendedName>
        <fullName evidence="2">histidine kinase</fullName>
        <ecNumber evidence="2">2.7.13.3</ecNumber>
    </recommendedName>
</protein>
<evidence type="ECO:0000256" key="4">
    <source>
        <dbReference type="ARBA" id="ARBA00022679"/>
    </source>
</evidence>
<dbReference type="InterPro" id="IPR050351">
    <property type="entry name" value="BphY/WalK/GraS-like"/>
</dbReference>
<dbReference type="SUPFAM" id="SSF47384">
    <property type="entry name" value="Homodimeric domain of signal transducing histidine kinase"/>
    <property type="match status" value="1"/>
</dbReference>
<dbReference type="CDD" id="cd19410">
    <property type="entry name" value="HK9-like_sensor"/>
    <property type="match status" value="1"/>
</dbReference>
<dbReference type="PRINTS" id="PR00344">
    <property type="entry name" value="BCTRLSENSOR"/>
</dbReference>
<feature type="transmembrane region" description="Helical" evidence="7">
    <location>
        <begin position="186"/>
        <end position="213"/>
    </location>
</feature>
<accession>A0A212LE42</accession>
<dbReference type="GO" id="GO:0007234">
    <property type="term" value="P:osmosensory signaling via phosphorelay pathway"/>
    <property type="evidence" value="ECO:0007669"/>
    <property type="project" value="TreeGrafter"/>
</dbReference>
<gene>
    <name evidence="9" type="ORF">KL86PLE_30242</name>
</gene>
<dbReference type="SMART" id="SM00387">
    <property type="entry name" value="HATPase_c"/>
    <property type="match status" value="1"/>
</dbReference>
<dbReference type="EC" id="2.7.13.3" evidence="2"/>
<dbReference type="GO" id="GO:0030295">
    <property type="term" value="F:protein kinase activator activity"/>
    <property type="evidence" value="ECO:0007669"/>
    <property type="project" value="TreeGrafter"/>
</dbReference>
<sequence length="502" mass="55687">MLRLGGGRFVGYNLLLLAGGAVVLLMIVSAAFIFSSRSQVHATEALRAARVDRLVLEFISDLVDAETAQRGYIITSNPTYLEPYEKALGQFTEDSADLRLRAAEVDEGRAIAPEPVEELIKLGQTKMDLVGRNLAEFRAGHVDQLRLVLASDQGRVLMDQIRQKGAVIRDIAASVRVARAAAMRDAAFMLTTMITLGVAMIVVLTAGATMVMIRHIKQIDEARQELIENNQELESRVRERTEAVMRTNDELQRYAYIVSHDLRAPLVNIMGFTSELESATERLTTYVRKVDGDDENPDRADALLAVDEDIPEALGFIHSSMKRMDGLINEILKLSRAGRRVLEPVPLDMQGLVSECIDSIRQRFDEAGAEVRIEGRLPDVVSDRSALQQIFTNLLDNATKYLKDGRPGQIVVRGRLERGSAVFEVEDNGRGIAEADFERIFELFRRAGIQDKPGEGIGLAHTRMLSRRLGGDVSVRSDGEKGTTFIVTIARDLVLRMGRNET</sequence>
<dbReference type="PROSITE" id="PS50109">
    <property type="entry name" value="HIS_KIN"/>
    <property type="match status" value="1"/>
</dbReference>
<dbReference type="GO" id="GO:0000155">
    <property type="term" value="F:phosphorelay sensor kinase activity"/>
    <property type="evidence" value="ECO:0007669"/>
    <property type="project" value="InterPro"/>
</dbReference>
<dbReference type="PANTHER" id="PTHR42878:SF15">
    <property type="entry name" value="BACTERIOPHYTOCHROME"/>
    <property type="match status" value="1"/>
</dbReference>
<keyword evidence="7" id="KW-1133">Transmembrane helix</keyword>
<dbReference type="SUPFAM" id="SSF55874">
    <property type="entry name" value="ATPase domain of HSP90 chaperone/DNA topoisomerase II/histidine kinase"/>
    <property type="match status" value="1"/>
</dbReference>
<keyword evidence="4" id="KW-0808">Transferase</keyword>
<dbReference type="PANTHER" id="PTHR42878">
    <property type="entry name" value="TWO-COMPONENT HISTIDINE KINASE"/>
    <property type="match status" value="1"/>
</dbReference>
<name>A0A212LE42_9HYPH</name>
<evidence type="ECO:0000256" key="1">
    <source>
        <dbReference type="ARBA" id="ARBA00000085"/>
    </source>
</evidence>
<dbReference type="SMART" id="SM00388">
    <property type="entry name" value="HisKA"/>
    <property type="match status" value="1"/>
</dbReference>
<dbReference type="AlphaFoldDB" id="A0A212LE42"/>
<dbReference type="Pfam" id="PF02518">
    <property type="entry name" value="HATPase_c"/>
    <property type="match status" value="1"/>
</dbReference>
<evidence type="ECO:0000256" key="7">
    <source>
        <dbReference type="SAM" id="Phobius"/>
    </source>
</evidence>
<dbReference type="InterPro" id="IPR003594">
    <property type="entry name" value="HATPase_dom"/>
</dbReference>
<keyword evidence="7" id="KW-0812">Transmembrane</keyword>
<keyword evidence="7" id="KW-0472">Membrane</keyword>
<dbReference type="CDD" id="cd00075">
    <property type="entry name" value="HATPase"/>
    <property type="match status" value="1"/>
</dbReference>
<dbReference type="InterPro" id="IPR036097">
    <property type="entry name" value="HisK_dim/P_sf"/>
</dbReference>
<dbReference type="GO" id="GO:0000156">
    <property type="term" value="F:phosphorelay response regulator activity"/>
    <property type="evidence" value="ECO:0007669"/>
    <property type="project" value="TreeGrafter"/>
</dbReference>
<evidence type="ECO:0000259" key="8">
    <source>
        <dbReference type="PROSITE" id="PS50109"/>
    </source>
</evidence>
<dbReference type="InterPro" id="IPR004358">
    <property type="entry name" value="Sig_transdc_His_kin-like_C"/>
</dbReference>
<dbReference type="InterPro" id="IPR003661">
    <property type="entry name" value="HisK_dim/P_dom"/>
</dbReference>
<keyword evidence="3" id="KW-0597">Phosphoprotein</keyword>
<comment type="catalytic activity">
    <reaction evidence="1">
        <text>ATP + protein L-histidine = ADP + protein N-phospho-L-histidine.</text>
        <dbReference type="EC" id="2.7.13.3"/>
    </reaction>
</comment>
<keyword evidence="5 9" id="KW-0418">Kinase</keyword>
<dbReference type="InterPro" id="IPR007891">
    <property type="entry name" value="CHASE3"/>
</dbReference>
<reference evidence="9" key="1">
    <citation type="submission" date="2016-08" db="EMBL/GenBank/DDBJ databases">
        <authorList>
            <person name="Seilhamer J.J."/>
        </authorList>
    </citation>
    <scope>NUCLEOTIDE SEQUENCE</scope>
    <source>
        <strain evidence="9">86</strain>
    </source>
</reference>
<evidence type="ECO:0000256" key="6">
    <source>
        <dbReference type="SAM" id="Coils"/>
    </source>
</evidence>
<dbReference type="CDD" id="cd00082">
    <property type="entry name" value="HisKA"/>
    <property type="match status" value="1"/>
</dbReference>
<dbReference type="Gene3D" id="1.10.287.130">
    <property type="match status" value="1"/>
</dbReference>
<organism evidence="9">
    <name type="scientific">uncultured Pleomorphomonas sp</name>
    <dbReference type="NCBI Taxonomy" id="442121"/>
    <lineage>
        <taxon>Bacteria</taxon>
        <taxon>Pseudomonadati</taxon>
        <taxon>Pseudomonadota</taxon>
        <taxon>Alphaproteobacteria</taxon>
        <taxon>Hyphomicrobiales</taxon>
        <taxon>Pleomorphomonadaceae</taxon>
        <taxon>Pleomorphomonas</taxon>
        <taxon>environmental samples</taxon>
    </lineage>
</organism>